<feature type="transmembrane region" description="Helical" evidence="1">
    <location>
        <begin position="157"/>
        <end position="178"/>
    </location>
</feature>
<dbReference type="OrthoDB" id="4222986at2"/>
<dbReference type="Proteomes" id="UP000306628">
    <property type="component" value="Unassembled WGS sequence"/>
</dbReference>
<dbReference type="InterPro" id="IPR000073">
    <property type="entry name" value="AB_hydrolase_1"/>
</dbReference>
<keyword evidence="4" id="KW-1185">Reference proteome</keyword>
<evidence type="ECO:0000313" key="4">
    <source>
        <dbReference type="Proteomes" id="UP000306628"/>
    </source>
</evidence>
<sequence>MGMTASRVASADGTSISFLSAGTGPGLVVLPGNNRRARHYMELALALSAAHSVHVLDRRGRGESGPQGPGYGIDREVDDVLAVMAHTGADRVFGHSYGGLVALHVALRQPVRSLVVYEPGVSLHGRFDLSFLPEFARRVQSGQRVRPMALFLRRMGLLPFGKAPAFVYIGITALVLAGKEGAEMRRMMPTTAAEIGEVARLDSDGSRYREIRSPTLVLAGDRSLPAFLSSMCEELAGIIPGARYELIAGLGHNAPDNDAPAVVAERITAAMAQS</sequence>
<evidence type="ECO:0000259" key="2">
    <source>
        <dbReference type="Pfam" id="PF12697"/>
    </source>
</evidence>
<dbReference type="InterPro" id="IPR029058">
    <property type="entry name" value="AB_hydrolase_fold"/>
</dbReference>
<dbReference type="Pfam" id="PF12697">
    <property type="entry name" value="Abhydrolase_6"/>
    <property type="match status" value="1"/>
</dbReference>
<gene>
    <name evidence="3" type="ORF">ETD85_57880</name>
</gene>
<dbReference type="GO" id="GO:0016787">
    <property type="term" value="F:hydrolase activity"/>
    <property type="evidence" value="ECO:0007669"/>
    <property type="project" value="UniProtKB-KW"/>
</dbReference>
<keyword evidence="3" id="KW-0378">Hydrolase</keyword>
<dbReference type="AlphaFoldDB" id="A0A5S4F9N6"/>
<comment type="caution">
    <text evidence="3">The sequence shown here is derived from an EMBL/GenBank/DDBJ whole genome shotgun (WGS) entry which is preliminary data.</text>
</comment>
<dbReference type="RefSeq" id="WP_138698339.1">
    <property type="nucleotide sequence ID" value="NZ_JBHSAZ010000096.1"/>
</dbReference>
<feature type="domain" description="AB hydrolase-1" evidence="2">
    <location>
        <begin position="27"/>
        <end position="265"/>
    </location>
</feature>
<organism evidence="3 4">
    <name type="scientific">Nonomuraea zeae</name>
    <dbReference type="NCBI Taxonomy" id="1642303"/>
    <lineage>
        <taxon>Bacteria</taxon>
        <taxon>Bacillati</taxon>
        <taxon>Actinomycetota</taxon>
        <taxon>Actinomycetes</taxon>
        <taxon>Streptosporangiales</taxon>
        <taxon>Streptosporangiaceae</taxon>
        <taxon>Nonomuraea</taxon>
    </lineage>
</organism>
<protein>
    <submittedName>
        <fullName evidence="3">Alpha/beta hydrolase</fullName>
    </submittedName>
</protein>
<reference evidence="3 4" key="1">
    <citation type="submission" date="2019-05" db="EMBL/GenBank/DDBJ databases">
        <title>Draft genome sequence of Nonomuraea zeae DSM 100528.</title>
        <authorList>
            <person name="Saricaoglu S."/>
            <person name="Isik K."/>
        </authorList>
    </citation>
    <scope>NUCLEOTIDE SEQUENCE [LARGE SCALE GENOMIC DNA]</scope>
    <source>
        <strain evidence="3 4">DSM 100528</strain>
    </source>
</reference>
<keyword evidence="1" id="KW-0812">Transmembrane</keyword>
<keyword evidence="1" id="KW-1133">Transmembrane helix</keyword>
<keyword evidence="1" id="KW-0472">Membrane</keyword>
<dbReference type="EMBL" id="VCKX01000434">
    <property type="protein sequence ID" value="TMR13047.1"/>
    <property type="molecule type" value="Genomic_DNA"/>
</dbReference>
<dbReference type="PANTHER" id="PTHR43194">
    <property type="entry name" value="HYDROLASE ALPHA/BETA FOLD FAMILY"/>
    <property type="match status" value="1"/>
</dbReference>
<name>A0A5S4F9N6_9ACTN</name>
<dbReference type="InterPro" id="IPR050228">
    <property type="entry name" value="Carboxylesterase_BioH"/>
</dbReference>
<evidence type="ECO:0000313" key="3">
    <source>
        <dbReference type="EMBL" id="TMR13047.1"/>
    </source>
</evidence>
<evidence type="ECO:0000256" key="1">
    <source>
        <dbReference type="SAM" id="Phobius"/>
    </source>
</evidence>
<accession>A0A5S4F9N6</accession>
<dbReference type="Gene3D" id="3.40.50.1820">
    <property type="entry name" value="alpha/beta hydrolase"/>
    <property type="match status" value="1"/>
</dbReference>
<dbReference type="SUPFAM" id="SSF53474">
    <property type="entry name" value="alpha/beta-Hydrolases"/>
    <property type="match status" value="1"/>
</dbReference>
<dbReference type="PANTHER" id="PTHR43194:SF2">
    <property type="entry name" value="PEROXISOMAL MEMBRANE PROTEIN LPX1"/>
    <property type="match status" value="1"/>
</dbReference>
<proteinExistence type="predicted"/>